<dbReference type="InterPro" id="IPR002641">
    <property type="entry name" value="PNPLA_dom"/>
</dbReference>
<reference evidence="13" key="2">
    <citation type="journal article" date="2023" name="IMA Fungus">
        <title>Comparative genomic study of the Penicillium genus elucidates a diverse pangenome and 15 lateral gene transfer events.</title>
        <authorList>
            <person name="Petersen C."/>
            <person name="Sorensen T."/>
            <person name="Nielsen M.R."/>
            <person name="Sondergaard T.E."/>
            <person name="Sorensen J.L."/>
            <person name="Fitzpatrick D.A."/>
            <person name="Frisvad J.C."/>
            <person name="Nielsen K.L."/>
        </authorList>
    </citation>
    <scope>NUCLEOTIDE SEQUENCE</scope>
    <source>
        <strain evidence="13">IBT 29864</strain>
    </source>
</reference>
<keyword evidence="3 10" id="KW-0812">Transmembrane</keyword>
<dbReference type="OrthoDB" id="15478at2759"/>
<accession>A0A9W9RRT8</accession>
<dbReference type="Pfam" id="PF01734">
    <property type="entry name" value="Patatin"/>
    <property type="match status" value="1"/>
</dbReference>
<dbReference type="InterPro" id="IPR021771">
    <property type="entry name" value="Triacylglycerol_lipase_N"/>
</dbReference>
<protein>
    <recommendedName>
        <fullName evidence="10">Patatin-like phospholipase domain-containing protein</fullName>
        <ecNumber evidence="10">3.1.1.-</ecNumber>
    </recommendedName>
</protein>
<feature type="transmembrane region" description="Helical" evidence="10">
    <location>
        <begin position="80"/>
        <end position="107"/>
    </location>
</feature>
<keyword evidence="5 9" id="KW-0442">Lipid degradation</keyword>
<organism evidence="13 14">
    <name type="scientific">Penicillium cataractarum</name>
    <dbReference type="NCBI Taxonomy" id="2100454"/>
    <lineage>
        <taxon>Eukaryota</taxon>
        <taxon>Fungi</taxon>
        <taxon>Dikarya</taxon>
        <taxon>Ascomycota</taxon>
        <taxon>Pezizomycotina</taxon>
        <taxon>Eurotiomycetes</taxon>
        <taxon>Eurotiomycetidae</taxon>
        <taxon>Eurotiales</taxon>
        <taxon>Aspergillaceae</taxon>
        <taxon>Penicillium</taxon>
    </lineage>
</organism>
<dbReference type="EC" id="3.1.1.-" evidence="10"/>
<name>A0A9W9RRT8_9EURO</name>
<keyword evidence="6 10" id="KW-1133">Transmembrane helix</keyword>
<proteinExistence type="inferred from homology"/>
<evidence type="ECO:0000256" key="2">
    <source>
        <dbReference type="ARBA" id="ARBA00006104"/>
    </source>
</evidence>
<dbReference type="InterPro" id="IPR016035">
    <property type="entry name" value="Acyl_Trfase/lysoPLipase"/>
</dbReference>
<dbReference type="CDD" id="cd07232">
    <property type="entry name" value="Pat_PLPL"/>
    <property type="match status" value="1"/>
</dbReference>
<comment type="function">
    <text evidence="1">Probable lipid hydrolase.</text>
</comment>
<evidence type="ECO:0000256" key="8">
    <source>
        <dbReference type="ARBA" id="ARBA00023136"/>
    </source>
</evidence>
<evidence type="ECO:0000313" key="14">
    <source>
        <dbReference type="Proteomes" id="UP001147782"/>
    </source>
</evidence>
<feature type="short sequence motif" description="GXSXG" evidence="9">
    <location>
        <begin position="303"/>
        <end position="307"/>
    </location>
</feature>
<dbReference type="GeneID" id="81441665"/>
<evidence type="ECO:0000256" key="9">
    <source>
        <dbReference type="PROSITE-ProRule" id="PRU01161"/>
    </source>
</evidence>
<feature type="region of interest" description="Disordered" evidence="11">
    <location>
        <begin position="633"/>
        <end position="681"/>
    </location>
</feature>
<dbReference type="PANTHER" id="PTHR14226:SF66">
    <property type="entry name" value="TRIACYLGLYCEROL LIPASE PTL2"/>
    <property type="match status" value="1"/>
</dbReference>
<evidence type="ECO:0000256" key="6">
    <source>
        <dbReference type="ARBA" id="ARBA00022989"/>
    </source>
</evidence>
<keyword evidence="4 9" id="KW-0378">Hydrolase</keyword>
<comment type="similarity">
    <text evidence="2 10">Belongs to the PLPL family.</text>
</comment>
<evidence type="ECO:0000256" key="1">
    <source>
        <dbReference type="ARBA" id="ARBA00002682"/>
    </source>
</evidence>
<dbReference type="Gene3D" id="3.40.1090.10">
    <property type="entry name" value="Cytosolic phospholipase A2 catalytic domain"/>
    <property type="match status" value="2"/>
</dbReference>
<feature type="compositionally biased region" description="Basic and acidic residues" evidence="11">
    <location>
        <begin position="646"/>
        <end position="659"/>
    </location>
</feature>
<evidence type="ECO:0000256" key="3">
    <source>
        <dbReference type="ARBA" id="ARBA00022692"/>
    </source>
</evidence>
<evidence type="ECO:0000313" key="13">
    <source>
        <dbReference type="EMBL" id="KAJ5363859.1"/>
    </source>
</evidence>
<evidence type="ECO:0000259" key="12">
    <source>
        <dbReference type="PROSITE" id="PS51635"/>
    </source>
</evidence>
<dbReference type="GO" id="GO:0016042">
    <property type="term" value="P:lipid catabolic process"/>
    <property type="evidence" value="ECO:0007669"/>
    <property type="project" value="UniProtKB-UniRule"/>
</dbReference>
<comment type="caution">
    <text evidence="13">The sequence shown here is derived from an EMBL/GenBank/DDBJ whole genome shotgun (WGS) entry which is preliminary data.</text>
</comment>
<dbReference type="SUPFAM" id="SSF52151">
    <property type="entry name" value="FabD/lysophospholipase-like"/>
    <property type="match status" value="1"/>
</dbReference>
<sequence>MPTAEKAVLHDQYDPVGLPDYDREFIKPEELKAFEKALHAPEASPLVAINDWRPINQRVRKTRGRRKAPKRSKDETREGVLYTVLKWPFLFTVFAWIAVLSCGYVLVRVYILVYEQCVTWRGKRQRLRRGLWAQKDYASWLSSAQALDAYLGNDKWKETDEYAYYDHLTITKVVDQLKTARYEAERELNGGETSAIEELSALLEACVKNNFAGVENPRMYSEAYSGTKDLVQEYIDEVHTCIELVRDYRQIDREIKYRLFKHLDTNFGRTALCLSGGATFAYYHFGVVKSLLENGVLPEIITGTSGGALVAGLVATRTDEELKQLLVPALAHRIRACHEGFFQWSSRWWKTGARFDTIDWARQCSWFCRGSMTFREAYERTGRILNVSCVPSDPHSPTILANYLTAPDCVIWSAVLASAAVPGILNPVVLMTKKPNGTLAPYSFGHKWKDGSLRTDIPIKALNLHFNVNFTIVSQVNPHINLFFFSSRGTVGRPVTHRKGRGWRGGFLGTAIEQYIKLDLNKWLRVLRHLELLPRPLGQDWSEIWLQKFSGTVTIWPKSIPSDFVHILSDPTPERLARMIHVGQQSAFPKIQFITNRLKIEKSIMRGLQQHSTTGGRSLSPILSRRMQAPELEPSDVISQRLDASFPERHEDGDSRYVDVSDSMSHSTASSRPQTPTRRGSLIEEIRRQSAVFFDDTDIYGDDDALVT</sequence>
<dbReference type="Pfam" id="PF11815">
    <property type="entry name" value="DUF3336"/>
    <property type="match status" value="1"/>
</dbReference>
<dbReference type="EMBL" id="JAPZBS010000008">
    <property type="protein sequence ID" value="KAJ5363859.1"/>
    <property type="molecule type" value="Genomic_DNA"/>
</dbReference>
<feature type="active site" description="Nucleophile" evidence="9">
    <location>
        <position position="305"/>
    </location>
</feature>
<evidence type="ECO:0000256" key="4">
    <source>
        <dbReference type="ARBA" id="ARBA00022801"/>
    </source>
</evidence>
<dbReference type="PANTHER" id="PTHR14226">
    <property type="entry name" value="NEUROPATHY TARGET ESTERASE/SWISS CHEESE D.MELANOGASTER"/>
    <property type="match status" value="1"/>
</dbReference>
<keyword evidence="7 9" id="KW-0443">Lipid metabolism</keyword>
<dbReference type="InterPro" id="IPR050301">
    <property type="entry name" value="NTE"/>
</dbReference>
<feature type="compositionally biased region" description="Polar residues" evidence="11">
    <location>
        <begin position="662"/>
        <end position="678"/>
    </location>
</feature>
<evidence type="ECO:0000256" key="7">
    <source>
        <dbReference type="ARBA" id="ARBA00023098"/>
    </source>
</evidence>
<feature type="domain" description="PNPLA" evidence="12">
    <location>
        <begin position="272"/>
        <end position="463"/>
    </location>
</feature>
<evidence type="ECO:0000256" key="5">
    <source>
        <dbReference type="ARBA" id="ARBA00022963"/>
    </source>
</evidence>
<dbReference type="GO" id="GO:0006641">
    <property type="term" value="P:triglyceride metabolic process"/>
    <property type="evidence" value="ECO:0007669"/>
    <property type="project" value="UniProtKB-ARBA"/>
</dbReference>
<evidence type="ECO:0000256" key="11">
    <source>
        <dbReference type="SAM" id="MobiDB-lite"/>
    </source>
</evidence>
<dbReference type="GO" id="GO:0004806">
    <property type="term" value="F:triacylglycerol lipase activity"/>
    <property type="evidence" value="ECO:0007669"/>
    <property type="project" value="InterPro"/>
</dbReference>
<feature type="active site" description="Proton acceptor" evidence="9">
    <location>
        <position position="450"/>
    </location>
</feature>
<comment type="caution">
    <text evidence="9">Lacks conserved residue(s) required for the propagation of feature annotation.</text>
</comment>
<comment type="function">
    <text evidence="10">Lipid hydrolase.</text>
</comment>
<dbReference type="Proteomes" id="UP001147782">
    <property type="component" value="Unassembled WGS sequence"/>
</dbReference>
<dbReference type="PROSITE" id="PS51635">
    <property type="entry name" value="PNPLA"/>
    <property type="match status" value="1"/>
</dbReference>
<reference evidence="13" key="1">
    <citation type="submission" date="2022-11" db="EMBL/GenBank/DDBJ databases">
        <authorList>
            <person name="Petersen C."/>
        </authorList>
    </citation>
    <scope>NUCLEOTIDE SEQUENCE</scope>
    <source>
        <strain evidence="13">IBT 29864</strain>
    </source>
</reference>
<evidence type="ECO:0000256" key="10">
    <source>
        <dbReference type="RuleBase" id="RU362055"/>
    </source>
</evidence>
<dbReference type="AlphaFoldDB" id="A0A9W9RRT8"/>
<dbReference type="RefSeq" id="XP_056551486.1">
    <property type="nucleotide sequence ID" value="XM_056702486.1"/>
</dbReference>
<keyword evidence="14" id="KW-1185">Reference proteome</keyword>
<comment type="subcellular location">
    <subcellularLocation>
        <location evidence="10">Membrane</location>
        <topology evidence="10">Single-pass membrane protein</topology>
    </subcellularLocation>
</comment>
<gene>
    <name evidence="13" type="ORF">N7496_009572</name>
</gene>
<keyword evidence="8 10" id="KW-0472">Membrane</keyword>
<dbReference type="GO" id="GO:0016020">
    <property type="term" value="C:membrane"/>
    <property type="evidence" value="ECO:0007669"/>
    <property type="project" value="UniProtKB-SubCell"/>
</dbReference>